<dbReference type="Gene3D" id="2.60.40.1120">
    <property type="entry name" value="Carboxypeptidase-like, regulatory domain"/>
    <property type="match status" value="1"/>
</dbReference>
<dbReference type="InterPro" id="IPR000531">
    <property type="entry name" value="Beta-barrel_TonB"/>
</dbReference>
<dbReference type="Gene3D" id="2.40.170.20">
    <property type="entry name" value="TonB-dependent receptor, beta-barrel domain"/>
    <property type="match status" value="1"/>
</dbReference>
<dbReference type="Pfam" id="PF07715">
    <property type="entry name" value="Plug"/>
    <property type="match status" value="1"/>
</dbReference>
<dbReference type="PANTHER" id="PTHR40980:SF4">
    <property type="entry name" value="TONB-DEPENDENT RECEPTOR-LIKE BETA-BARREL DOMAIN-CONTAINING PROTEIN"/>
    <property type="match status" value="1"/>
</dbReference>
<keyword evidence="8" id="KW-0675">Receptor</keyword>
<dbReference type="PANTHER" id="PTHR40980">
    <property type="entry name" value="PLUG DOMAIN-CONTAINING PROTEIN"/>
    <property type="match status" value="1"/>
</dbReference>
<evidence type="ECO:0000259" key="6">
    <source>
        <dbReference type="Pfam" id="PF00593"/>
    </source>
</evidence>
<keyword evidence="3" id="KW-0998">Cell outer membrane</keyword>
<reference evidence="8 9" key="1">
    <citation type="submission" date="2024-06" db="EMBL/GenBank/DDBJ databases">
        <authorList>
            <person name="Li Z."/>
            <person name="Jiang Y."/>
        </authorList>
    </citation>
    <scope>NUCLEOTIDE SEQUENCE [LARGE SCALE GENOMIC DNA]</scope>
    <source>
        <strain evidence="8 9">HSW-8</strain>
    </source>
</reference>
<dbReference type="InterPro" id="IPR008969">
    <property type="entry name" value="CarboxyPept-like_regulatory"/>
</dbReference>
<comment type="subcellular location">
    <subcellularLocation>
        <location evidence="1 4">Cell outer membrane</location>
    </subcellularLocation>
</comment>
<evidence type="ECO:0000256" key="4">
    <source>
        <dbReference type="RuleBase" id="RU003357"/>
    </source>
</evidence>
<proteinExistence type="inferred from homology"/>
<evidence type="ECO:0000259" key="7">
    <source>
        <dbReference type="Pfam" id="PF07715"/>
    </source>
</evidence>
<evidence type="ECO:0000256" key="5">
    <source>
        <dbReference type="SAM" id="SignalP"/>
    </source>
</evidence>
<feature type="signal peptide" evidence="5">
    <location>
        <begin position="1"/>
        <end position="27"/>
    </location>
</feature>
<name>A0ABV2AAU2_9GAMM</name>
<organism evidence="8 9">
    <name type="scientific">Sinimarinibacterium thermocellulolyticum</name>
    <dbReference type="NCBI Taxonomy" id="3170016"/>
    <lineage>
        <taxon>Bacteria</taxon>
        <taxon>Pseudomonadati</taxon>
        <taxon>Pseudomonadota</taxon>
        <taxon>Gammaproteobacteria</taxon>
        <taxon>Nevskiales</taxon>
        <taxon>Nevskiaceae</taxon>
        <taxon>Sinimarinibacterium</taxon>
    </lineage>
</organism>
<dbReference type="SUPFAM" id="SSF49464">
    <property type="entry name" value="Carboxypeptidase regulatory domain-like"/>
    <property type="match status" value="1"/>
</dbReference>
<evidence type="ECO:0000256" key="2">
    <source>
        <dbReference type="ARBA" id="ARBA00023136"/>
    </source>
</evidence>
<evidence type="ECO:0000313" key="8">
    <source>
        <dbReference type="EMBL" id="MES0874362.1"/>
    </source>
</evidence>
<protein>
    <submittedName>
        <fullName evidence="8">TonB-dependent receptor</fullName>
    </submittedName>
</protein>
<dbReference type="RefSeq" id="WP_352889500.1">
    <property type="nucleotide sequence ID" value="NZ_JBEPIJ010000010.1"/>
</dbReference>
<dbReference type="SUPFAM" id="SSF56935">
    <property type="entry name" value="Porins"/>
    <property type="match status" value="1"/>
</dbReference>
<keyword evidence="4" id="KW-0798">TonB box</keyword>
<keyword evidence="5" id="KW-0732">Signal</keyword>
<dbReference type="InterPro" id="IPR036942">
    <property type="entry name" value="Beta-barrel_TonB_sf"/>
</dbReference>
<feature type="domain" description="TonB-dependent receptor plug" evidence="7">
    <location>
        <begin position="254"/>
        <end position="348"/>
    </location>
</feature>
<dbReference type="Gene3D" id="2.170.130.10">
    <property type="entry name" value="TonB-dependent receptor, plug domain"/>
    <property type="match status" value="1"/>
</dbReference>
<dbReference type="InterPro" id="IPR037066">
    <property type="entry name" value="Plug_dom_sf"/>
</dbReference>
<dbReference type="EMBL" id="JBEPIJ010000010">
    <property type="protein sequence ID" value="MES0874362.1"/>
    <property type="molecule type" value="Genomic_DNA"/>
</dbReference>
<dbReference type="Pfam" id="PF00593">
    <property type="entry name" value="TonB_dep_Rec_b-barrel"/>
    <property type="match status" value="1"/>
</dbReference>
<feature type="domain" description="TonB-dependent receptor-like beta-barrel" evidence="6">
    <location>
        <begin position="601"/>
        <end position="1001"/>
    </location>
</feature>
<comment type="caution">
    <text evidence="8">The sequence shown here is derived from an EMBL/GenBank/DDBJ whole genome shotgun (WGS) entry which is preliminary data.</text>
</comment>
<accession>A0ABV2AAU2</accession>
<dbReference type="InterPro" id="IPR012910">
    <property type="entry name" value="Plug_dom"/>
</dbReference>
<evidence type="ECO:0000313" key="9">
    <source>
        <dbReference type="Proteomes" id="UP001465331"/>
    </source>
</evidence>
<keyword evidence="9" id="KW-1185">Reference proteome</keyword>
<evidence type="ECO:0000256" key="3">
    <source>
        <dbReference type="ARBA" id="ARBA00023237"/>
    </source>
</evidence>
<sequence>MTPHPGFPRLRAALALVALLLCPAAWAAELYLSVFLQSSPLKGVDVELNDRFVGVTGSRGDVRTELYAGRHVIRLVKNGASLAEYAFAVEEGENAEISMTFTDFAHKPEVAIDTYLPGAESTATGELSGVVRDEAGAPIANAIVELEPGGTTATTDSQGVYSLTVPRGEYRLSVTHPEYEAVTGAAIRVIANVGVAANISLKPKQAAAEAPQAGAMAPTTAVAAPPTGVEEVVALGSYKPLESTVETERFSLAVTDAISIDELLRIGDSDVAASLRRIVGVAVTGGKYANVRGLNARYIGSTLNGGLMPSTDPFRRDVQLDLFPAEILGAIEIQKTFSPSLPGDSTGGSIQMTTRGLPDADEAGLSVSLGHVTGTTGESLLTYRGGGSDWTGFDDGSRDLPASMAALLTASGTLRPCGGPITTNCVPEDAVREAAATLPVIYNPYAASAGPDIGVSGHIGRRYGRADGDFAVYGALAYDQKHVSRQDAAIGFDSVRNARDGSYRWDSFNVGLNAYLVAGWEAAAGWSLVSKTIWLRDTEDRTSIEHYIGTTEERDLVDTTLEWVEREFVGQQFEGKLPLFADHELSARVALSRTVRDAPDRRDYRYDSGSFSPTFFERSYAELSEDGLDLGLDYRWPLFRVGRIDTTLLAGVASNRRDRDNRIVRLSVRRTGPADLTQDLESLLTPENFRNDVFRLRTNTQSVDTYQAERTTDALYLDTQTHIGNDWTLSLGMRVEDYELDVNYPFGVPAAGVDPSATADRQGTDVLPAINLSWRPQADWQLRAGYSRTVSRPDITELVDTVFFDNEGRRFEGCPSCEDSTIDNFDLRAEWYGDDQTSVSFAVFYKQIEAPMEITVTAATNPIRTYKNAQAADVYGAEIDGSVRLLDTTAHSLLLSGNLAWIESEVELALEPCIVEGLVARDCKRDLQGQSPWLANLRLAWDYFPWASQASLAVNYFDDRLDTIARGTIESIVERARTEVNLTADKRFGERSKLSLKIKNLLDAPIERAQGGQVSETYKLGTSLSLGYSLSF</sequence>
<gene>
    <name evidence="8" type="ORF">ABSH63_10160</name>
</gene>
<keyword evidence="2 4" id="KW-0472">Membrane</keyword>
<comment type="similarity">
    <text evidence="4">Belongs to the TonB-dependent receptor family.</text>
</comment>
<feature type="chain" id="PRO_5046868526" evidence="5">
    <location>
        <begin position="28"/>
        <end position="1032"/>
    </location>
</feature>
<evidence type="ECO:0000256" key="1">
    <source>
        <dbReference type="ARBA" id="ARBA00004442"/>
    </source>
</evidence>
<dbReference type="Proteomes" id="UP001465331">
    <property type="component" value="Unassembled WGS sequence"/>
</dbReference>
<dbReference type="Pfam" id="PF13620">
    <property type="entry name" value="CarboxypepD_reg"/>
    <property type="match status" value="1"/>
</dbReference>